<dbReference type="SUPFAM" id="SSF50249">
    <property type="entry name" value="Nucleic acid-binding proteins"/>
    <property type="match status" value="1"/>
</dbReference>
<protein>
    <recommendedName>
        <fullName evidence="2">Major cold shock protein</fullName>
    </recommendedName>
</protein>
<evidence type="ECO:0000256" key="4">
    <source>
        <dbReference type="RuleBase" id="RU000408"/>
    </source>
</evidence>
<organism evidence="6 7">
    <name type="scientific">Lactococcus lactis subsp. cremoris</name>
    <name type="common">Streptococcus cremoris</name>
    <dbReference type="NCBI Taxonomy" id="1359"/>
    <lineage>
        <taxon>Bacteria</taxon>
        <taxon>Bacillati</taxon>
        <taxon>Bacillota</taxon>
        <taxon>Bacilli</taxon>
        <taxon>Lactobacillales</taxon>
        <taxon>Streptococcaceae</taxon>
        <taxon>Lactococcus</taxon>
    </lineage>
</organism>
<geneLocation type="plasmid" evidence="7">
    <name>pjm1b</name>
</geneLocation>
<evidence type="ECO:0000256" key="2">
    <source>
        <dbReference type="ARBA" id="ARBA00020202"/>
    </source>
</evidence>
<dbReference type="PANTHER" id="PTHR11544">
    <property type="entry name" value="COLD SHOCK DOMAIN CONTAINING PROTEINS"/>
    <property type="match status" value="1"/>
</dbReference>
<name>A0A1V0PDY3_LACLC</name>
<proteinExistence type="predicted"/>
<keyword evidence="6" id="KW-0614">Plasmid</keyword>
<dbReference type="Pfam" id="PF00313">
    <property type="entry name" value="CSD"/>
    <property type="match status" value="1"/>
</dbReference>
<evidence type="ECO:0000256" key="3">
    <source>
        <dbReference type="ARBA" id="ARBA00022490"/>
    </source>
</evidence>
<evidence type="ECO:0000259" key="5">
    <source>
        <dbReference type="PROSITE" id="PS51857"/>
    </source>
</evidence>
<dbReference type="InterPro" id="IPR019844">
    <property type="entry name" value="CSD_CS"/>
</dbReference>
<accession>A0A1V0PDY3</accession>
<keyword evidence="3" id="KW-0963">Cytoplasm</keyword>
<evidence type="ECO:0000256" key="1">
    <source>
        <dbReference type="ARBA" id="ARBA00004496"/>
    </source>
</evidence>
<dbReference type="SMART" id="SM00357">
    <property type="entry name" value="CSP"/>
    <property type="match status" value="1"/>
</dbReference>
<dbReference type="InterPro" id="IPR002059">
    <property type="entry name" value="CSP_DNA-bd"/>
</dbReference>
<feature type="domain" description="CSD" evidence="5">
    <location>
        <begin position="40"/>
        <end position="104"/>
    </location>
</feature>
<dbReference type="GO" id="GO:0003676">
    <property type="term" value="F:nucleic acid binding"/>
    <property type="evidence" value="ECO:0007669"/>
    <property type="project" value="InterPro"/>
</dbReference>
<dbReference type="GO" id="GO:0005737">
    <property type="term" value="C:cytoplasm"/>
    <property type="evidence" value="ECO:0007669"/>
    <property type="project" value="UniProtKB-SubCell"/>
</dbReference>
<dbReference type="PRINTS" id="PR00050">
    <property type="entry name" value="COLDSHOCK"/>
</dbReference>
<dbReference type="EMBL" id="CP016748">
    <property type="protein sequence ID" value="ARE27395.1"/>
    <property type="molecule type" value="Genomic_DNA"/>
</dbReference>
<dbReference type="GO" id="GO:0051252">
    <property type="term" value="P:regulation of RNA metabolic process"/>
    <property type="evidence" value="ECO:0007669"/>
    <property type="project" value="UniProtKB-ARBA"/>
</dbReference>
<dbReference type="Proteomes" id="UP000191806">
    <property type="component" value="Plasmid pJM1C"/>
</dbReference>
<dbReference type="Gene3D" id="2.40.50.140">
    <property type="entry name" value="Nucleic acid-binding proteins"/>
    <property type="match status" value="1"/>
</dbReference>
<dbReference type="AlphaFoldDB" id="A0A1V0PDY3"/>
<comment type="subcellular location">
    <subcellularLocation>
        <location evidence="1 4">Cytoplasm</location>
    </subcellularLocation>
</comment>
<evidence type="ECO:0000313" key="7">
    <source>
        <dbReference type="Proteomes" id="UP000191806"/>
    </source>
</evidence>
<gene>
    <name evidence="6" type="ORF">LLJM1_pB41</name>
</gene>
<reference evidence="6 7" key="1">
    <citation type="journal article" date="2017" name="BMC Genomics">
        <title>Comparative and functional genomics of the Lactococcus lactis taxon; insights into evolution and niche adaptation.</title>
        <authorList>
            <person name="Kelleher P."/>
            <person name="Bottacini F."/>
            <person name="Mahony J."/>
            <person name="Kilcawley K.N."/>
            <person name="van Sinderen D."/>
        </authorList>
    </citation>
    <scope>NUCLEOTIDE SEQUENCE [LARGE SCALE GENOMIC DNA]</scope>
    <source>
        <strain evidence="6 7">JM1</strain>
        <plasmid evidence="7">pjm1b</plasmid>
    </source>
</reference>
<sequence length="105" mass="12119">MYLIFKLCNRTDFVMSKMFYRFTFRKIRFTILSKGNKYIMANGTVKWFNATKGFGFITSEDGQDLFAHFSSIQSDGFKSLDEGQKVEFDVEEGQRGPQAVNITKA</sequence>
<dbReference type="FunFam" id="2.40.50.140:FF:000006">
    <property type="entry name" value="Cold shock protein CspC"/>
    <property type="match status" value="1"/>
</dbReference>
<dbReference type="PROSITE" id="PS51857">
    <property type="entry name" value="CSD_2"/>
    <property type="match status" value="1"/>
</dbReference>
<dbReference type="InterPro" id="IPR050181">
    <property type="entry name" value="Cold_shock_domain"/>
</dbReference>
<dbReference type="PROSITE" id="PS00352">
    <property type="entry name" value="CSD_1"/>
    <property type="match status" value="1"/>
</dbReference>
<dbReference type="InterPro" id="IPR011129">
    <property type="entry name" value="CSD"/>
</dbReference>
<dbReference type="CDD" id="cd04458">
    <property type="entry name" value="CSP_CDS"/>
    <property type="match status" value="1"/>
</dbReference>
<dbReference type="InterPro" id="IPR012340">
    <property type="entry name" value="NA-bd_OB-fold"/>
</dbReference>
<dbReference type="GO" id="GO:0010468">
    <property type="term" value="P:regulation of gene expression"/>
    <property type="evidence" value="ECO:0007669"/>
    <property type="project" value="UniProtKB-ARBA"/>
</dbReference>
<evidence type="ECO:0000313" key="6">
    <source>
        <dbReference type="EMBL" id="ARE27395.1"/>
    </source>
</evidence>
<dbReference type="Gene3D" id="6.20.370.130">
    <property type="match status" value="1"/>
</dbReference>